<dbReference type="EMBL" id="CABVLU010000003">
    <property type="protein sequence ID" value="VVT54125.1"/>
    <property type="molecule type" value="Genomic_DNA"/>
</dbReference>
<dbReference type="SUPFAM" id="SSF53335">
    <property type="entry name" value="S-adenosyl-L-methionine-dependent methyltransferases"/>
    <property type="match status" value="1"/>
</dbReference>
<dbReference type="GO" id="GO:0003676">
    <property type="term" value="F:nucleic acid binding"/>
    <property type="evidence" value="ECO:0007669"/>
    <property type="project" value="InterPro"/>
</dbReference>
<dbReference type="Gene3D" id="3.40.50.150">
    <property type="entry name" value="Vaccinia Virus protein VP39"/>
    <property type="match status" value="1"/>
</dbReference>
<accession>A0A5E8BZ94</accession>
<dbReference type="InterPro" id="IPR002052">
    <property type="entry name" value="DNA_methylase_N6_adenine_CS"/>
</dbReference>
<dbReference type="RefSeq" id="XP_031854525.1">
    <property type="nucleotide sequence ID" value="XM_031998634.1"/>
</dbReference>
<dbReference type="AlphaFoldDB" id="A0A5E8BZ94"/>
<evidence type="ECO:0000256" key="4">
    <source>
        <dbReference type="ARBA" id="ARBA00022691"/>
    </source>
</evidence>
<comment type="similarity">
    <text evidence="1">Belongs to the eukaryotic/archaeal PrmC-related family.</text>
</comment>
<dbReference type="Proteomes" id="UP000398389">
    <property type="component" value="Unassembled WGS sequence"/>
</dbReference>
<protein>
    <recommendedName>
        <fullName evidence="7">Methyltransferase small domain-containing protein</fullName>
    </recommendedName>
</protein>
<dbReference type="PROSITE" id="PS00092">
    <property type="entry name" value="N6_MTASE"/>
    <property type="match status" value="1"/>
</dbReference>
<dbReference type="PANTHER" id="PTHR45875:SF1">
    <property type="entry name" value="METHYLTRANSFERASE N6AMT1"/>
    <property type="match status" value="1"/>
</dbReference>
<evidence type="ECO:0000256" key="2">
    <source>
        <dbReference type="ARBA" id="ARBA00022603"/>
    </source>
</evidence>
<evidence type="ECO:0000256" key="1">
    <source>
        <dbReference type="ARBA" id="ARBA00006149"/>
    </source>
</evidence>
<dbReference type="GO" id="GO:0008757">
    <property type="term" value="F:S-adenosylmethionine-dependent methyltransferase activity"/>
    <property type="evidence" value="ECO:0007669"/>
    <property type="project" value="TreeGrafter"/>
</dbReference>
<dbReference type="GeneID" id="43582734"/>
<gene>
    <name evidence="5" type="ORF">SAPINGB_P003919</name>
</gene>
<keyword evidence="3" id="KW-0808">Transferase</keyword>
<evidence type="ECO:0000313" key="6">
    <source>
        <dbReference type="Proteomes" id="UP000398389"/>
    </source>
</evidence>
<dbReference type="OrthoDB" id="406152at2759"/>
<reference evidence="5 6" key="1">
    <citation type="submission" date="2019-09" db="EMBL/GenBank/DDBJ databases">
        <authorList>
            <person name="Brejova B."/>
        </authorList>
    </citation>
    <scope>NUCLEOTIDE SEQUENCE [LARGE SCALE GENOMIC DNA]</scope>
</reference>
<evidence type="ECO:0000313" key="5">
    <source>
        <dbReference type="EMBL" id="VVT54125.1"/>
    </source>
</evidence>
<dbReference type="PANTHER" id="PTHR45875">
    <property type="entry name" value="METHYLTRANSFERASE N6AMT1"/>
    <property type="match status" value="1"/>
</dbReference>
<keyword evidence="4" id="KW-0949">S-adenosyl-L-methionine</keyword>
<proteinExistence type="inferred from homology"/>
<dbReference type="InterPro" id="IPR052190">
    <property type="entry name" value="Euk-Arch_PrmC-MTase"/>
</dbReference>
<evidence type="ECO:0000256" key="3">
    <source>
        <dbReference type="ARBA" id="ARBA00022679"/>
    </source>
</evidence>
<keyword evidence="6" id="KW-1185">Reference proteome</keyword>
<keyword evidence="2" id="KW-0489">Methyltransferase</keyword>
<name>A0A5E8BZ94_9ASCO</name>
<sequence length="220" mass="24561">MSFPTPTTKSVDYLKVYEPAEDSFLFLDMLEKDVSNIHFRFKSNYPAIVLEIGTGSGIVTTFVQQNILTGSQGLYLTTDLNIHACIASLETSKENGGCTYMDTLRASLATPLRPNIIDLLLFNPPYVPDEIVPTIPQTDDDDAWLDLALLGGSDGMEVTWKLLNELDSILSSRGAAYIIFCKRNKPESVAEIMQSRGWTATQIGERKAGWEVLSLWRFNR</sequence>
<evidence type="ECO:0008006" key="7">
    <source>
        <dbReference type="Google" id="ProtNLM"/>
    </source>
</evidence>
<dbReference type="GO" id="GO:0032259">
    <property type="term" value="P:methylation"/>
    <property type="evidence" value="ECO:0007669"/>
    <property type="project" value="UniProtKB-KW"/>
</dbReference>
<dbReference type="InterPro" id="IPR029063">
    <property type="entry name" value="SAM-dependent_MTases_sf"/>
</dbReference>
<dbReference type="GO" id="GO:0008276">
    <property type="term" value="F:protein methyltransferase activity"/>
    <property type="evidence" value="ECO:0007669"/>
    <property type="project" value="TreeGrafter"/>
</dbReference>
<dbReference type="GO" id="GO:0035657">
    <property type="term" value="C:eRF1 methyltransferase complex"/>
    <property type="evidence" value="ECO:0007669"/>
    <property type="project" value="TreeGrafter"/>
</dbReference>
<organism evidence="5 6">
    <name type="scientific">Magnusiomyces paraingens</name>
    <dbReference type="NCBI Taxonomy" id="2606893"/>
    <lineage>
        <taxon>Eukaryota</taxon>
        <taxon>Fungi</taxon>
        <taxon>Dikarya</taxon>
        <taxon>Ascomycota</taxon>
        <taxon>Saccharomycotina</taxon>
        <taxon>Dipodascomycetes</taxon>
        <taxon>Dipodascales</taxon>
        <taxon>Dipodascaceae</taxon>
        <taxon>Magnusiomyces</taxon>
    </lineage>
</organism>